<sequence length="488" mass="53388">MTTTRRLRMRDHQAVLERGIAAIQRELQLPDAFPPEVEAAARAAAAAGPRFPGEDRTDLALVSIDPPGAMDLDQAMRVERSGDGYRVYYAIADVGAFVSPGDSVDLEANRRGETLYGADDKIPLHPKALSEDAASLLPDEVRPALLWTIDLDATGEGIEVDVRRARVKSRARLDYAGVQARIDAGDADPMFDVLREIGELRIRREQRRGGISLPLPEQEVHVDDGRWTLEFRARHPVEDWNEQISLLTGMAAAHLMVQHRVGLLRTLPPADPRALERLRRTARALGIGWPQARSYPDFIRSLDPANPRDVAMMTACTTVLRGAGYVAFNGEVPEHSQHSALASQYAHATAPLRRLVDRYVGETCLALSAGTPVPQWVRDALPGLPATMQASSQRAGRYENAVLDLAEAAALAPRVGEEFEGAVVEVDRKDSRRGEVMLREPAILARIEADAELPLGEPVRVRLLEADPGSRGIRFELAGTVAPEPAGF</sequence>
<dbReference type="Proteomes" id="UP001595705">
    <property type="component" value="Unassembled WGS sequence"/>
</dbReference>
<dbReference type="InterPro" id="IPR050180">
    <property type="entry name" value="RNR_Ribonuclease"/>
</dbReference>
<dbReference type="Pfam" id="PF18614">
    <property type="entry name" value="RNase_II_C_S1"/>
    <property type="match status" value="1"/>
</dbReference>
<evidence type="ECO:0000313" key="2">
    <source>
        <dbReference type="EMBL" id="MFC3716132.1"/>
    </source>
</evidence>
<accession>A0ABV7XL92</accession>
<keyword evidence="3" id="KW-1185">Reference proteome</keyword>
<evidence type="ECO:0000313" key="3">
    <source>
        <dbReference type="Proteomes" id="UP001595705"/>
    </source>
</evidence>
<gene>
    <name evidence="2" type="ORF">ACFONC_08215</name>
</gene>
<dbReference type="EMBL" id="JBHRYA010000007">
    <property type="protein sequence ID" value="MFC3716132.1"/>
    <property type="molecule type" value="Genomic_DNA"/>
</dbReference>
<reference evidence="3" key="1">
    <citation type="journal article" date="2019" name="Int. J. Syst. Evol. Microbiol.">
        <title>The Global Catalogue of Microorganisms (GCM) 10K type strain sequencing project: providing services to taxonomists for standard genome sequencing and annotation.</title>
        <authorList>
            <consortium name="The Broad Institute Genomics Platform"/>
            <consortium name="The Broad Institute Genome Sequencing Center for Infectious Disease"/>
            <person name="Wu L."/>
            <person name="Ma J."/>
        </authorList>
    </citation>
    <scope>NUCLEOTIDE SEQUENCE [LARGE SCALE GENOMIC DNA]</scope>
    <source>
        <strain evidence="3">KCTC 42441</strain>
    </source>
</reference>
<dbReference type="InterPro" id="IPR012340">
    <property type="entry name" value="NA-bd_OB-fold"/>
</dbReference>
<proteinExistence type="predicted"/>
<feature type="domain" description="RNB" evidence="1">
    <location>
        <begin position="53"/>
        <end position="370"/>
    </location>
</feature>
<dbReference type="PANTHER" id="PTHR23355:SF42">
    <property type="entry name" value="RIBONUCLEASE II, CHLOROPLASTIC_MITOCHONDRIAL"/>
    <property type="match status" value="1"/>
</dbReference>
<evidence type="ECO:0000259" key="1">
    <source>
        <dbReference type="SMART" id="SM00955"/>
    </source>
</evidence>
<organism evidence="2 3">
    <name type="scientific">Luteimonas soli</name>
    <dbReference type="NCBI Taxonomy" id="1648966"/>
    <lineage>
        <taxon>Bacteria</taxon>
        <taxon>Pseudomonadati</taxon>
        <taxon>Pseudomonadota</taxon>
        <taxon>Gammaproteobacteria</taxon>
        <taxon>Lysobacterales</taxon>
        <taxon>Lysobacteraceae</taxon>
        <taxon>Luteimonas</taxon>
    </lineage>
</organism>
<dbReference type="Pfam" id="PF00773">
    <property type="entry name" value="RNB"/>
    <property type="match status" value="1"/>
</dbReference>
<dbReference type="SMART" id="SM00955">
    <property type="entry name" value="RNB"/>
    <property type="match status" value="1"/>
</dbReference>
<comment type="caution">
    <text evidence="2">The sequence shown here is derived from an EMBL/GenBank/DDBJ whole genome shotgun (WGS) entry which is preliminary data.</text>
</comment>
<protein>
    <submittedName>
        <fullName evidence="2">RNB domain-containing ribonuclease</fullName>
    </submittedName>
</protein>
<name>A0ABV7XL92_9GAMM</name>
<dbReference type="PANTHER" id="PTHR23355">
    <property type="entry name" value="RIBONUCLEASE"/>
    <property type="match status" value="1"/>
</dbReference>
<dbReference type="InterPro" id="IPR040596">
    <property type="entry name" value="RNase_II_C_S1"/>
</dbReference>
<dbReference type="InterPro" id="IPR001900">
    <property type="entry name" value="RNase_II/R"/>
</dbReference>
<dbReference type="SUPFAM" id="SSF50249">
    <property type="entry name" value="Nucleic acid-binding proteins"/>
    <property type="match status" value="1"/>
</dbReference>
<dbReference type="RefSeq" id="WP_386743247.1">
    <property type="nucleotide sequence ID" value="NZ_JBHRYA010000007.1"/>
</dbReference>